<evidence type="ECO:0008006" key="5">
    <source>
        <dbReference type="Google" id="ProtNLM"/>
    </source>
</evidence>
<feature type="region of interest" description="Disordered" evidence="1">
    <location>
        <begin position="65"/>
        <end position="92"/>
    </location>
</feature>
<reference evidence="3 4" key="1">
    <citation type="submission" date="2021-01" db="EMBL/GenBank/DDBJ databases">
        <title>Genome seq and assembly of Nocardiodes sp. G10.</title>
        <authorList>
            <person name="Chhetri G."/>
        </authorList>
    </citation>
    <scope>NUCLEOTIDE SEQUENCE [LARGE SCALE GENOMIC DNA]</scope>
    <source>
        <strain evidence="3 4">G10</strain>
    </source>
</reference>
<accession>A0ABS1LF10</accession>
<keyword evidence="2" id="KW-0812">Transmembrane</keyword>
<protein>
    <recommendedName>
        <fullName evidence="5">GerMN domain-containing protein</fullName>
    </recommendedName>
</protein>
<comment type="caution">
    <text evidence="3">The sequence shown here is derived from an EMBL/GenBank/DDBJ whole genome shotgun (WGS) entry which is preliminary data.</text>
</comment>
<evidence type="ECO:0000256" key="1">
    <source>
        <dbReference type="SAM" id="MobiDB-lite"/>
    </source>
</evidence>
<keyword evidence="4" id="KW-1185">Reference proteome</keyword>
<dbReference type="RefSeq" id="WP_201939999.1">
    <property type="nucleotide sequence ID" value="NZ_JAERSG010000006.1"/>
</dbReference>
<keyword evidence="2" id="KW-0472">Membrane</keyword>
<keyword evidence="2" id="KW-1133">Transmembrane helix</keyword>
<feature type="transmembrane region" description="Helical" evidence="2">
    <location>
        <begin position="44"/>
        <end position="63"/>
    </location>
</feature>
<gene>
    <name evidence="3" type="ORF">JI751_18580</name>
</gene>
<evidence type="ECO:0000313" key="4">
    <source>
        <dbReference type="Proteomes" id="UP000636918"/>
    </source>
</evidence>
<name>A0ABS1LF10_9ACTN</name>
<evidence type="ECO:0000313" key="3">
    <source>
        <dbReference type="EMBL" id="MBL0749632.1"/>
    </source>
</evidence>
<dbReference type="Proteomes" id="UP000636918">
    <property type="component" value="Unassembled WGS sequence"/>
</dbReference>
<organism evidence="3 4">
    <name type="scientific">Nocardioides baculatus</name>
    <dbReference type="NCBI Taxonomy" id="2801337"/>
    <lineage>
        <taxon>Bacteria</taxon>
        <taxon>Bacillati</taxon>
        <taxon>Actinomycetota</taxon>
        <taxon>Actinomycetes</taxon>
        <taxon>Propionibacteriales</taxon>
        <taxon>Nocardioidaceae</taxon>
        <taxon>Nocardioides</taxon>
    </lineage>
</organism>
<dbReference type="EMBL" id="JAERSG010000006">
    <property type="protein sequence ID" value="MBL0749632.1"/>
    <property type="molecule type" value="Genomic_DNA"/>
</dbReference>
<sequence>MTSDDTRMARLFSQVAQGVDPGDRLEELLAEARDRSGRSSRRRLAAVGVVLVVASVLAAFAVARGDSTRTSPQPAAPALPVPSTASDPDATGPGTAVTVYYLSDTPDGPRLFREVRVVDGSPLDGAVRAAAGRDERGRKQYPVDTDYRSVWPPLTTASARLAADGVIEVSLGGDPQRDLRSRGYLPAQEAGLAVEALVRTAQDAAGQRLPVRLLLFDRPTDQILGVSTAEPLDAAPDRGVLADVSLTDPAENLLVDQDEALVVRGLGRTAGGAVTVGLVPVTGDEPVVERTARSEEGGDGLRPFVVTFDLTGIAPGDYDVVARAPDPSGSGLPHTDTRTITVVD</sequence>
<proteinExistence type="predicted"/>
<evidence type="ECO:0000256" key="2">
    <source>
        <dbReference type="SAM" id="Phobius"/>
    </source>
</evidence>